<dbReference type="GO" id="GO:0030288">
    <property type="term" value="C:outer membrane-bounded periplasmic space"/>
    <property type="evidence" value="ECO:0007669"/>
    <property type="project" value="TreeGrafter"/>
</dbReference>
<keyword evidence="4" id="KW-0408">Iron</keyword>
<protein>
    <submittedName>
        <fullName evidence="5">Fe(3+) ABC transporter substrate-binding protein</fullName>
    </submittedName>
</protein>
<dbReference type="PIRSF" id="PIRSF002825">
    <property type="entry name" value="CfbpA"/>
    <property type="match status" value="1"/>
</dbReference>
<dbReference type="CDD" id="cd13542">
    <property type="entry name" value="PBP2_FutA1_ilke"/>
    <property type="match status" value="1"/>
</dbReference>
<evidence type="ECO:0000313" key="6">
    <source>
        <dbReference type="Proteomes" id="UP000621799"/>
    </source>
</evidence>
<dbReference type="PANTHER" id="PTHR30006:SF15">
    <property type="entry name" value="IRON-UTILIZATION PERIPLASMIC PROTEIN"/>
    <property type="match status" value="1"/>
</dbReference>
<dbReference type="Gene3D" id="3.40.190.10">
    <property type="entry name" value="Periplasmic binding protein-like II"/>
    <property type="match status" value="2"/>
</dbReference>
<evidence type="ECO:0000256" key="2">
    <source>
        <dbReference type="ARBA" id="ARBA00022496"/>
    </source>
</evidence>
<feature type="binding site" evidence="4">
    <location>
        <position position="227"/>
    </location>
    <ligand>
        <name>Fe cation</name>
        <dbReference type="ChEBI" id="CHEBI:24875"/>
    </ligand>
</feature>
<evidence type="ECO:0000256" key="4">
    <source>
        <dbReference type="PIRSR" id="PIRSR002825-1"/>
    </source>
</evidence>
<dbReference type="InterPro" id="IPR026045">
    <property type="entry name" value="Ferric-bd"/>
</dbReference>
<proteinExistence type="inferred from homology"/>
<dbReference type="GO" id="GO:0006826">
    <property type="term" value="P:iron ion transport"/>
    <property type="evidence" value="ECO:0007669"/>
    <property type="project" value="UniProtKB-KW"/>
</dbReference>
<dbReference type="PANTHER" id="PTHR30006">
    <property type="entry name" value="THIAMINE-BINDING PERIPLASMIC PROTEIN-RELATED"/>
    <property type="match status" value="1"/>
</dbReference>
<dbReference type="RefSeq" id="WP_264320979.1">
    <property type="nucleotide sequence ID" value="NZ_JADEXN010000113.1"/>
</dbReference>
<dbReference type="PROSITE" id="PS51318">
    <property type="entry name" value="TAT"/>
    <property type="match status" value="1"/>
</dbReference>
<evidence type="ECO:0000256" key="3">
    <source>
        <dbReference type="ARBA" id="ARBA00022729"/>
    </source>
</evidence>
<comment type="similarity">
    <text evidence="1">Belongs to the bacterial solute-binding protein 1 family.</text>
</comment>
<sequence length="348" mass="37935">MNPKVTRRTFLVGGTALTAIMLGKFPRASAQGTTVNLYSSRHYKTNEALYTSFPGGSVNLVEGKAGELIEQIETEGQNSPADVLLTTDVGNLWKADRAGIFQPVNSQILNREIPANLRHPNGHWFGFSKRARVIFYNKDRVNPSELSTYEDLADPKWRGRILIRPSSNIYNRSLIASLIAAHGEAGIEAWLNGFTANFAREPESNDTGQIRACAEGIGDIAIANSYYYVRLLKSDDLADREVTRKVGMFFPNQGAGERGTHVNVSGGGLLKHSPNKEAAIAFLEYLTSPQAQSYFAMGNNEYPAVPGVSIDPVLDGLGTFSGDPVNVSQYGENLETAISLMEEAGWVS</sequence>
<reference evidence="5" key="1">
    <citation type="submission" date="2020-10" db="EMBL/GenBank/DDBJ databases">
        <authorList>
            <person name="Castelo-Branco R."/>
            <person name="Eusebio N."/>
            <person name="Adriana R."/>
            <person name="Vieira A."/>
            <person name="Brugerolle De Fraissinette N."/>
            <person name="Rezende De Castro R."/>
            <person name="Schneider M.P."/>
            <person name="Vasconcelos V."/>
            <person name="Leao P.N."/>
        </authorList>
    </citation>
    <scope>NUCLEOTIDE SEQUENCE</scope>
    <source>
        <strain evidence="5">LEGE 11467</strain>
    </source>
</reference>
<keyword evidence="2" id="KW-0410">Iron transport</keyword>
<organism evidence="5 6">
    <name type="scientific">Zarconia navalis LEGE 11467</name>
    <dbReference type="NCBI Taxonomy" id="1828826"/>
    <lineage>
        <taxon>Bacteria</taxon>
        <taxon>Bacillati</taxon>
        <taxon>Cyanobacteriota</taxon>
        <taxon>Cyanophyceae</taxon>
        <taxon>Oscillatoriophycideae</taxon>
        <taxon>Oscillatoriales</taxon>
        <taxon>Oscillatoriales incertae sedis</taxon>
        <taxon>Zarconia</taxon>
        <taxon>Zarconia navalis</taxon>
    </lineage>
</organism>
<keyword evidence="4" id="KW-0479">Metal-binding</keyword>
<evidence type="ECO:0000256" key="1">
    <source>
        <dbReference type="ARBA" id="ARBA00008520"/>
    </source>
</evidence>
<keyword evidence="2" id="KW-0813">Transport</keyword>
<feature type="binding site" evidence="4">
    <location>
        <position position="226"/>
    </location>
    <ligand>
        <name>Fe cation</name>
        <dbReference type="ChEBI" id="CHEBI:24875"/>
    </ligand>
</feature>
<dbReference type="Pfam" id="PF13343">
    <property type="entry name" value="SBP_bac_6"/>
    <property type="match status" value="1"/>
</dbReference>
<keyword evidence="2" id="KW-0406">Ion transport</keyword>
<dbReference type="SUPFAM" id="SSF53850">
    <property type="entry name" value="Periplasmic binding protein-like II"/>
    <property type="match status" value="1"/>
</dbReference>
<accession>A0A928Z9G3</accession>
<name>A0A928Z9G3_9CYAN</name>
<keyword evidence="3" id="KW-0732">Signal</keyword>
<evidence type="ECO:0000313" key="5">
    <source>
        <dbReference type="EMBL" id="MBE9040736.1"/>
    </source>
</evidence>
<gene>
    <name evidence="5" type="ORF">IQ235_08075</name>
</gene>
<dbReference type="GO" id="GO:0046872">
    <property type="term" value="F:metal ion binding"/>
    <property type="evidence" value="ECO:0007669"/>
    <property type="project" value="UniProtKB-KW"/>
</dbReference>
<dbReference type="EMBL" id="JADEXN010000113">
    <property type="protein sequence ID" value="MBE9040736.1"/>
    <property type="molecule type" value="Genomic_DNA"/>
</dbReference>
<dbReference type="Proteomes" id="UP000621799">
    <property type="component" value="Unassembled WGS sequence"/>
</dbReference>
<feature type="binding site" evidence="4">
    <location>
        <position position="42"/>
    </location>
    <ligand>
        <name>Fe cation</name>
        <dbReference type="ChEBI" id="CHEBI:24875"/>
    </ligand>
</feature>
<keyword evidence="6" id="KW-1185">Reference proteome</keyword>
<comment type="caution">
    <text evidence="5">The sequence shown here is derived from an EMBL/GenBank/DDBJ whole genome shotgun (WGS) entry which is preliminary data.</text>
</comment>
<dbReference type="AlphaFoldDB" id="A0A928Z9G3"/>
<dbReference type="InterPro" id="IPR006311">
    <property type="entry name" value="TAT_signal"/>
</dbReference>